<dbReference type="PANTHER" id="PTHR39569:SF1">
    <property type="entry name" value="INORGANIC TRIPHOSPHATASE"/>
    <property type="match status" value="1"/>
</dbReference>
<protein>
    <submittedName>
        <fullName evidence="2">CYTH domain-containing protein</fullName>
    </submittedName>
</protein>
<feature type="domain" description="CYTH" evidence="1">
    <location>
        <begin position="2"/>
        <end position="213"/>
    </location>
</feature>
<dbReference type="PROSITE" id="PS51707">
    <property type="entry name" value="CYTH"/>
    <property type="match status" value="1"/>
</dbReference>
<evidence type="ECO:0000259" key="1">
    <source>
        <dbReference type="PROSITE" id="PS51707"/>
    </source>
</evidence>
<dbReference type="SMART" id="SM01118">
    <property type="entry name" value="CYTH"/>
    <property type="match status" value="1"/>
</dbReference>
<dbReference type="Gene3D" id="2.40.320.10">
    <property type="entry name" value="Hypothetical Protein Pfu-838710-001"/>
    <property type="match status" value="1"/>
</dbReference>
<accession>A0A8J7F652</accession>
<dbReference type="RefSeq" id="WP_193951328.1">
    <property type="nucleotide sequence ID" value="NZ_JADEYS010000001.1"/>
</dbReference>
<dbReference type="Proteomes" id="UP000640333">
    <property type="component" value="Unassembled WGS sequence"/>
</dbReference>
<dbReference type="InterPro" id="IPR033469">
    <property type="entry name" value="CYTH-like_dom_sf"/>
</dbReference>
<dbReference type="SUPFAM" id="SSF55154">
    <property type="entry name" value="CYTH-like phosphatases"/>
    <property type="match status" value="1"/>
</dbReference>
<evidence type="ECO:0000313" key="3">
    <source>
        <dbReference type="Proteomes" id="UP000640333"/>
    </source>
</evidence>
<dbReference type="Pfam" id="PF01928">
    <property type="entry name" value="CYTH"/>
    <property type="match status" value="1"/>
</dbReference>
<gene>
    <name evidence="2" type="ORF">IOQ59_00705</name>
</gene>
<evidence type="ECO:0000313" key="2">
    <source>
        <dbReference type="EMBL" id="MBE9395770.1"/>
    </source>
</evidence>
<organism evidence="2 3">
    <name type="scientific">Pontibacterium sinense</name>
    <dbReference type="NCBI Taxonomy" id="2781979"/>
    <lineage>
        <taxon>Bacteria</taxon>
        <taxon>Pseudomonadati</taxon>
        <taxon>Pseudomonadota</taxon>
        <taxon>Gammaproteobacteria</taxon>
        <taxon>Oceanospirillales</taxon>
        <taxon>Oceanospirillaceae</taxon>
        <taxon>Pontibacterium</taxon>
    </lineage>
</organism>
<dbReference type="AlphaFoldDB" id="A0A8J7F652"/>
<proteinExistence type="predicted"/>
<sequence length="377" mass="43419">MAKEIELKLSVSRHHIESLKQQPLFQSPQVIDQGAKALKNIYFDTPEQDLTQARVALRIREKEGRYIQTLKTSGKAEGGLHQRAEWEWYVDQPELDFELLKQTEWPAALNDPALLARIKPVFATDFMRNTWLYDGVGDDGERLLIEIALDRGQAWIGQGEERKHDEICELELELMAGSPAGLFRVALELGQQIPLLSSDVSKAQRGYRLCAPESYQVREPEQSFVEDATLELAFCQMLQRELMLWPQYLEAWQFTRDWQYVTLALESLRNIGGLYESFSDIIPADPEGDLDQLLTKLIRQLRDVDAWHRTAGLMNGNGKEWQHEAQKKAEDRMEVLLQTVGLGQIALQIGLQLVSLSWRTRWSEGHQERAQRRLNLV</sequence>
<dbReference type="GO" id="GO:0050355">
    <property type="term" value="F:inorganic triphosphate phosphatase activity"/>
    <property type="evidence" value="ECO:0007669"/>
    <property type="project" value="InterPro"/>
</dbReference>
<dbReference type="CDD" id="cd07756">
    <property type="entry name" value="CYTH-like_Pase_CHAD"/>
    <property type="match status" value="1"/>
</dbReference>
<dbReference type="EMBL" id="JADEYS010000001">
    <property type="protein sequence ID" value="MBE9395770.1"/>
    <property type="molecule type" value="Genomic_DNA"/>
</dbReference>
<dbReference type="InterPro" id="IPR023577">
    <property type="entry name" value="CYTH_domain"/>
</dbReference>
<reference evidence="2" key="1">
    <citation type="submission" date="2020-10" db="EMBL/GenBank/DDBJ databases">
        <title>Bacterium isolated from coastal waters sediment.</title>
        <authorList>
            <person name="Chen R.-J."/>
            <person name="Lu D.-C."/>
            <person name="Zhu K.-L."/>
            <person name="Du Z.-J."/>
        </authorList>
    </citation>
    <scope>NUCLEOTIDE SEQUENCE</scope>
    <source>
        <strain evidence="2">N1Y112</strain>
    </source>
</reference>
<keyword evidence="3" id="KW-1185">Reference proteome</keyword>
<dbReference type="InterPro" id="IPR039013">
    <property type="entry name" value="YgiF"/>
</dbReference>
<comment type="caution">
    <text evidence="2">The sequence shown here is derived from an EMBL/GenBank/DDBJ whole genome shotgun (WGS) entry which is preliminary data.</text>
</comment>
<name>A0A8J7F652_9GAMM</name>
<dbReference type="PANTHER" id="PTHR39569">
    <property type="entry name" value="INORGANIC TRIPHOSPHATASE"/>
    <property type="match status" value="1"/>
</dbReference>
<dbReference type="GO" id="GO:0046872">
    <property type="term" value="F:metal ion binding"/>
    <property type="evidence" value="ECO:0007669"/>
    <property type="project" value="TreeGrafter"/>
</dbReference>